<dbReference type="PANTHER" id="PTHR11806:SF0">
    <property type="entry name" value="PROTEIN MTO1 HOMOLOG, MITOCHONDRIAL"/>
    <property type="match status" value="1"/>
</dbReference>
<keyword evidence="6 11" id="KW-0819">tRNA processing</keyword>
<evidence type="ECO:0000313" key="15">
    <source>
        <dbReference type="Proteomes" id="UP000295021"/>
    </source>
</evidence>
<comment type="caution">
    <text evidence="11">Lacks conserved residue(s) required for the propagation of feature annotation.</text>
</comment>
<comment type="function">
    <text evidence="2 11">NAD-binding protein involved in the addition of a carboxymethylaminomethyl (cmnm) group at the wobble position (U34) of certain tRNAs, forming tRNA-cmnm(5)s(2)U34.</text>
</comment>
<reference evidence="14 15" key="1">
    <citation type="submission" date="2019-03" db="EMBL/GenBank/DDBJ databases">
        <title>Genomic Encyclopedia of Type Strains, Phase IV (KMG-V): Genome sequencing to study the core and pangenomes of soil and plant-associated prokaryotes.</title>
        <authorList>
            <person name="Whitman W."/>
        </authorList>
    </citation>
    <scope>NUCLEOTIDE SEQUENCE [LARGE SCALE GENOMIC DNA]</scope>
    <source>
        <strain evidence="14 15">FB403</strain>
    </source>
</reference>
<dbReference type="PROSITE" id="PS01281">
    <property type="entry name" value="GIDA_2"/>
    <property type="match status" value="1"/>
</dbReference>
<dbReference type="InterPro" id="IPR026904">
    <property type="entry name" value="MnmG_C"/>
</dbReference>
<dbReference type="NCBIfam" id="TIGR00136">
    <property type="entry name" value="mnmG_gidA"/>
    <property type="match status" value="1"/>
</dbReference>
<dbReference type="Pfam" id="PF13932">
    <property type="entry name" value="SAM_GIDA_C"/>
    <property type="match status" value="1"/>
</dbReference>
<evidence type="ECO:0000256" key="6">
    <source>
        <dbReference type="ARBA" id="ARBA00022694"/>
    </source>
</evidence>
<evidence type="ECO:0000256" key="5">
    <source>
        <dbReference type="ARBA" id="ARBA00022630"/>
    </source>
</evidence>
<dbReference type="SUPFAM" id="SSF51905">
    <property type="entry name" value="FAD/NAD(P)-binding domain"/>
    <property type="match status" value="1"/>
</dbReference>
<evidence type="ECO:0000256" key="4">
    <source>
        <dbReference type="ARBA" id="ARBA00020461"/>
    </source>
</evidence>
<dbReference type="FunFam" id="1.10.150.570:FF:000001">
    <property type="entry name" value="tRNA uridine 5-carboxymethylaminomethyl modification enzyme MnmG"/>
    <property type="match status" value="1"/>
</dbReference>
<dbReference type="Gene3D" id="1.10.150.570">
    <property type="entry name" value="GidA associated domain, C-terminal subdomain"/>
    <property type="match status" value="1"/>
</dbReference>
<evidence type="ECO:0000256" key="1">
    <source>
        <dbReference type="ARBA" id="ARBA00001974"/>
    </source>
</evidence>
<comment type="caution">
    <text evidence="14">The sequence shown here is derived from an EMBL/GenBank/DDBJ whole genome shotgun (WGS) entry which is preliminary data.</text>
</comment>
<dbReference type="InterPro" id="IPR036188">
    <property type="entry name" value="FAD/NAD-bd_sf"/>
</dbReference>
<gene>
    <name evidence="11" type="primary">mnmG</name>
    <name evidence="11" type="synonym">gidA</name>
    <name evidence="14" type="ORF">EV131_12159</name>
    <name evidence="13" type="ORF">FHS25_006978</name>
</gene>
<dbReference type="PROSITE" id="PS01280">
    <property type="entry name" value="GIDA_1"/>
    <property type="match status" value="1"/>
</dbReference>
<keyword evidence="16" id="KW-1185">Reference proteome</keyword>
<protein>
    <recommendedName>
        <fullName evidence="4 11">tRNA uridine 5-carboxymethylaminomethyl modification enzyme MnmG</fullName>
    </recommendedName>
    <alternativeName>
        <fullName evidence="10 11">Glucose-inhibited division protein A</fullName>
    </alternativeName>
</protein>
<reference evidence="13 16" key="2">
    <citation type="submission" date="2020-08" db="EMBL/GenBank/DDBJ databases">
        <title>Genomic Encyclopedia of Type Strains, Phase III (KMG-III): the genomes of soil and plant-associated and newly described type strains.</title>
        <authorList>
            <person name="Whitman W."/>
        </authorList>
    </citation>
    <scope>NUCLEOTIDE SEQUENCE [LARGE SCALE GENOMIC DNA]</scope>
    <source>
        <strain evidence="13 16">CECT 8280</strain>
    </source>
</reference>
<evidence type="ECO:0000259" key="12">
    <source>
        <dbReference type="SMART" id="SM01228"/>
    </source>
</evidence>
<evidence type="ECO:0000313" key="13">
    <source>
        <dbReference type="EMBL" id="MBB3166461.1"/>
    </source>
</evidence>
<evidence type="ECO:0000256" key="10">
    <source>
        <dbReference type="ARBA" id="ARBA00031800"/>
    </source>
</evidence>
<dbReference type="FunFam" id="3.50.50.60:FF:000002">
    <property type="entry name" value="tRNA uridine 5-carboxymethylaminomethyl modification enzyme MnmG"/>
    <property type="match status" value="1"/>
</dbReference>
<dbReference type="AlphaFoldDB" id="A0A1S9GVS0"/>
<comment type="subcellular location">
    <subcellularLocation>
        <location evidence="11">Cytoplasm</location>
    </subcellularLocation>
</comment>
<evidence type="ECO:0000256" key="11">
    <source>
        <dbReference type="HAMAP-Rule" id="MF_00129"/>
    </source>
</evidence>
<dbReference type="InterPro" id="IPR047001">
    <property type="entry name" value="MnmG_C_subdom"/>
</dbReference>
<dbReference type="Gene3D" id="1.10.10.1800">
    <property type="entry name" value="tRNA uridine 5-carboxymethylaminomethyl modification enzyme MnmG/GidA"/>
    <property type="match status" value="1"/>
</dbReference>
<comment type="similarity">
    <text evidence="3 11">Belongs to the MnmG family.</text>
</comment>
<dbReference type="GO" id="GO:0030488">
    <property type="term" value="P:tRNA methylation"/>
    <property type="evidence" value="ECO:0007669"/>
    <property type="project" value="TreeGrafter"/>
</dbReference>
<evidence type="ECO:0000256" key="2">
    <source>
        <dbReference type="ARBA" id="ARBA00003717"/>
    </source>
</evidence>
<name>A0A1S9GVS0_9HYPH</name>
<keyword evidence="5 11" id="KW-0285">Flavoprotein</keyword>
<organism evidence="14 15">
    <name type="scientific">Rhizobium laguerreae</name>
    <dbReference type="NCBI Taxonomy" id="1076926"/>
    <lineage>
        <taxon>Bacteria</taxon>
        <taxon>Pseudomonadati</taxon>
        <taxon>Pseudomonadota</taxon>
        <taxon>Alphaproteobacteria</taxon>
        <taxon>Hyphomicrobiales</taxon>
        <taxon>Rhizobiaceae</taxon>
        <taxon>Rhizobium/Agrobacterium group</taxon>
        <taxon>Rhizobium</taxon>
    </lineage>
</organism>
<dbReference type="InterPro" id="IPR049312">
    <property type="entry name" value="GIDA_C_N"/>
</dbReference>
<sequence>MTDNVFDVIVIGGGHAGSEAASAAARLGAKTALITHRRDTIGVMSCNPAIGGLGKGHLVREIDAMDGLMGRIADVAGIQFRMLNKKKGAAVRGPRTQADRKLYRLAMLAAIEATPNLDVIEGDAFDLDVVDGCVAGVIMKDGRTLKAPAVVLTTGTFLRGLIHIGSEKTPAGRVGEAPSIGLSATLARLGLRLGRLKTGTPARLDGKTIDWQSIGRQGADEELVPFSFMTDTITTPQIDCGVTRTTEATHRIIVDNIMRSAMYSGQIEGVGPRYCPSIEDKLVKFGERDGHQVFLEPEGLDDDTVYPNGISTSLPAEVQADFIKTIPGLEAARILQPGYAIEYDHVDPRELAPSLEVKRLRGLFLAGQINGTTGYEEAAAQGLAAGLNAALRSSDSDPFHFSRTSSYIGVMIDDLTSRGVTEPYRMFTSRAEYRLSLRADNADMRLTPLAMRLGCVSDARAQRFTSYQAEIETSRALLRSLVVTPNEARRAGLNIKLDGQRRTAYDLLSYPNYDFAALRHVWPEKLDMIGRKVAEALEIEAGYSVYLDRQASAIADQQRDEERQIPFDFNYDALSGLSNELKVKLSAARPFNIAQAAIVEGMTPAAIALLLVHLRRLSSPNAIALDTRFESLSEWN</sequence>
<dbReference type="GO" id="GO:0050660">
    <property type="term" value="F:flavin adenine dinucleotide binding"/>
    <property type="evidence" value="ECO:0007669"/>
    <property type="project" value="UniProtKB-UniRule"/>
</dbReference>
<evidence type="ECO:0000256" key="8">
    <source>
        <dbReference type="ARBA" id="ARBA00023027"/>
    </source>
</evidence>
<feature type="binding site" evidence="11">
    <location>
        <begin position="271"/>
        <end position="285"/>
    </location>
    <ligand>
        <name>NAD(+)</name>
        <dbReference type="ChEBI" id="CHEBI:57540"/>
    </ligand>
</feature>
<dbReference type="GO" id="GO:0005829">
    <property type="term" value="C:cytosol"/>
    <property type="evidence" value="ECO:0007669"/>
    <property type="project" value="TreeGrafter"/>
</dbReference>
<dbReference type="PANTHER" id="PTHR11806">
    <property type="entry name" value="GLUCOSE INHIBITED DIVISION PROTEIN A"/>
    <property type="match status" value="1"/>
</dbReference>
<dbReference type="InterPro" id="IPR002218">
    <property type="entry name" value="MnmG-rel"/>
</dbReference>
<dbReference type="Proteomes" id="UP000542811">
    <property type="component" value="Unassembled WGS sequence"/>
</dbReference>
<dbReference type="Proteomes" id="UP000295021">
    <property type="component" value="Unassembled WGS sequence"/>
</dbReference>
<dbReference type="EMBL" id="JACHXX010000017">
    <property type="protein sequence ID" value="MBB3166461.1"/>
    <property type="molecule type" value="Genomic_DNA"/>
</dbReference>
<accession>A0A1S9GVS0</accession>
<keyword evidence="11" id="KW-0963">Cytoplasm</keyword>
<proteinExistence type="inferred from homology"/>
<dbReference type="InterPro" id="IPR004416">
    <property type="entry name" value="MnmG"/>
</dbReference>
<evidence type="ECO:0000256" key="3">
    <source>
        <dbReference type="ARBA" id="ARBA00007653"/>
    </source>
</evidence>
<evidence type="ECO:0000256" key="7">
    <source>
        <dbReference type="ARBA" id="ARBA00022827"/>
    </source>
</evidence>
<evidence type="ECO:0000313" key="16">
    <source>
        <dbReference type="Proteomes" id="UP000542811"/>
    </source>
</evidence>
<keyword evidence="8 11" id="KW-0520">NAD</keyword>
<dbReference type="EMBL" id="SMBI01000021">
    <property type="protein sequence ID" value="TCU14943.1"/>
    <property type="molecule type" value="Genomic_DNA"/>
</dbReference>
<dbReference type="RefSeq" id="WP_077978023.1">
    <property type="nucleotide sequence ID" value="NZ_JACHXX010000017.1"/>
</dbReference>
<keyword evidence="7 11" id="KW-0274">FAD</keyword>
<dbReference type="GO" id="GO:0002098">
    <property type="term" value="P:tRNA wobble uridine modification"/>
    <property type="evidence" value="ECO:0007669"/>
    <property type="project" value="InterPro"/>
</dbReference>
<dbReference type="Gene3D" id="3.50.50.60">
    <property type="entry name" value="FAD/NAD(P)-binding domain"/>
    <property type="match status" value="2"/>
</dbReference>
<dbReference type="InterPro" id="IPR044920">
    <property type="entry name" value="MnmG_C_subdom_sf"/>
</dbReference>
<dbReference type="InterPro" id="IPR040131">
    <property type="entry name" value="MnmG_N"/>
</dbReference>
<comment type="cofactor">
    <cofactor evidence="1 11">
        <name>FAD</name>
        <dbReference type="ChEBI" id="CHEBI:57692"/>
    </cofactor>
</comment>
<dbReference type="SMART" id="SM01228">
    <property type="entry name" value="GIDA_assoc_3"/>
    <property type="match status" value="1"/>
</dbReference>
<dbReference type="InterPro" id="IPR020595">
    <property type="entry name" value="MnmG-rel_CS"/>
</dbReference>
<feature type="binding site" evidence="11">
    <location>
        <begin position="12"/>
        <end position="17"/>
    </location>
    <ligand>
        <name>FAD</name>
        <dbReference type="ChEBI" id="CHEBI:57692"/>
    </ligand>
</feature>
<dbReference type="FunFam" id="3.50.50.60:FF:000082">
    <property type="entry name" value="protein MTO1 homolog, mitochondrial isoform X1"/>
    <property type="match status" value="1"/>
</dbReference>
<dbReference type="HAMAP" id="MF_00129">
    <property type="entry name" value="MnmG_GidA"/>
    <property type="match status" value="1"/>
</dbReference>
<dbReference type="Pfam" id="PF01134">
    <property type="entry name" value="GIDA"/>
    <property type="match status" value="1"/>
</dbReference>
<evidence type="ECO:0000313" key="14">
    <source>
        <dbReference type="EMBL" id="TCU14943.1"/>
    </source>
</evidence>
<feature type="domain" description="tRNA uridine 5-carboxymethylaminomethyl modification enzyme C-terminal subdomain" evidence="12">
    <location>
        <begin position="541"/>
        <end position="612"/>
    </location>
</feature>
<dbReference type="Pfam" id="PF21680">
    <property type="entry name" value="GIDA_C_1st"/>
    <property type="match status" value="1"/>
</dbReference>
<evidence type="ECO:0000256" key="9">
    <source>
        <dbReference type="ARBA" id="ARBA00025948"/>
    </source>
</evidence>
<comment type="subunit">
    <text evidence="9 11">Homodimer. Heterotetramer of two MnmE and two MnmG subunits.</text>
</comment>